<accession>K0SSG5</accession>
<evidence type="ECO:0000313" key="3">
    <source>
        <dbReference type="Proteomes" id="UP000266841"/>
    </source>
</evidence>
<evidence type="ECO:0000256" key="1">
    <source>
        <dbReference type="SAM" id="MobiDB-lite"/>
    </source>
</evidence>
<feature type="region of interest" description="Disordered" evidence="1">
    <location>
        <begin position="292"/>
        <end position="330"/>
    </location>
</feature>
<gene>
    <name evidence="2" type="ORF">THAOC_10941</name>
</gene>
<protein>
    <submittedName>
        <fullName evidence="2">Uncharacterized protein</fullName>
    </submittedName>
</protein>
<name>K0SSG5_THAOC</name>
<evidence type="ECO:0000313" key="2">
    <source>
        <dbReference type="EMBL" id="EJK67944.1"/>
    </source>
</evidence>
<dbReference type="AlphaFoldDB" id="K0SSG5"/>
<feature type="compositionally biased region" description="Basic and acidic residues" evidence="1">
    <location>
        <begin position="384"/>
        <end position="399"/>
    </location>
</feature>
<dbReference type="Proteomes" id="UP000266841">
    <property type="component" value="Unassembled WGS sequence"/>
</dbReference>
<dbReference type="EMBL" id="AGNL01012336">
    <property type="protein sequence ID" value="EJK67944.1"/>
    <property type="molecule type" value="Genomic_DNA"/>
</dbReference>
<feature type="compositionally biased region" description="Polar residues" evidence="1">
    <location>
        <begin position="402"/>
        <end position="422"/>
    </location>
</feature>
<proteinExistence type="predicted"/>
<feature type="region of interest" description="Disordered" evidence="1">
    <location>
        <begin position="225"/>
        <end position="253"/>
    </location>
</feature>
<keyword evidence="3" id="KW-1185">Reference proteome</keyword>
<feature type="region of interest" description="Disordered" evidence="1">
    <location>
        <begin position="344"/>
        <end position="433"/>
    </location>
</feature>
<feature type="compositionally biased region" description="Polar residues" evidence="1">
    <location>
        <begin position="227"/>
        <end position="248"/>
    </location>
</feature>
<comment type="caution">
    <text evidence="2">The sequence shown here is derived from an EMBL/GenBank/DDBJ whole genome shotgun (WGS) entry which is preliminary data.</text>
</comment>
<sequence length="575" mass="63366">MNPKVKMAERERKALAQGLTFFQNALPGFFAYLYDTSALQKSHDVTEIIPSQATGQSTVTSLRPKQPPTSIHPALPALASPLPAAAIRDTILRKSRRSNARLCLCPGPSPRRRRRPGEHHLASLHLPRNPAGVHPQTTSVVRERPSSMKTLDGGCRRASASPDLGNSSNPVKDFVNRRIKRIPSSISVESTANSSVCEPTLSTEQTRLSLNEDCSLDSSDEYRSYRSLRSTQSGSAPSWPRTSLTSADSGFDGYLQDAKTESNELMVEWTTGSEERRGRGRVSIAMARTKHMNFAQVDEIPPSAERSQKDTQRRGRRGSGDSDNGLNDSFNSFNSITGALQGIKSSLTIPKRRSSAMEAEKSSGRSRGRSQRSNSFYSVNSIEINKDRVDRTRASDQKSHSKSTSGSIRQQSFRSQSTSGSIPQGRRVSFKKRPDIRNVKNVVEEDQFYTQDDDNEAIEEILEDASSTRKFIRRSHLSSHESYNKMTGLPSPEALREGLPSPEIIVGIEHLLCRSGAGKASAAVKTRHSQALFNEQARQQELGIEDPKALAMVLEKYSGMSAKLAECRAIYSAAI</sequence>
<feature type="region of interest" description="Disordered" evidence="1">
    <location>
        <begin position="122"/>
        <end position="171"/>
    </location>
</feature>
<reference evidence="2 3" key="1">
    <citation type="journal article" date="2012" name="Genome Biol.">
        <title>Genome and low-iron response of an oceanic diatom adapted to chronic iron limitation.</title>
        <authorList>
            <person name="Lommer M."/>
            <person name="Specht M."/>
            <person name="Roy A.S."/>
            <person name="Kraemer L."/>
            <person name="Andreson R."/>
            <person name="Gutowska M.A."/>
            <person name="Wolf J."/>
            <person name="Bergner S.V."/>
            <person name="Schilhabel M.B."/>
            <person name="Klostermeier U.C."/>
            <person name="Beiko R.G."/>
            <person name="Rosenstiel P."/>
            <person name="Hippler M."/>
            <person name="Laroche J."/>
        </authorList>
    </citation>
    <scope>NUCLEOTIDE SEQUENCE [LARGE SCALE GENOMIC DNA]</scope>
    <source>
        <strain evidence="2 3">CCMP1005</strain>
    </source>
</reference>
<organism evidence="2 3">
    <name type="scientific">Thalassiosira oceanica</name>
    <name type="common">Marine diatom</name>
    <dbReference type="NCBI Taxonomy" id="159749"/>
    <lineage>
        <taxon>Eukaryota</taxon>
        <taxon>Sar</taxon>
        <taxon>Stramenopiles</taxon>
        <taxon>Ochrophyta</taxon>
        <taxon>Bacillariophyta</taxon>
        <taxon>Coscinodiscophyceae</taxon>
        <taxon>Thalassiosirophycidae</taxon>
        <taxon>Thalassiosirales</taxon>
        <taxon>Thalassiosiraceae</taxon>
        <taxon>Thalassiosira</taxon>
    </lineage>
</organism>